<keyword evidence="3 6" id="KW-0238">DNA-binding</keyword>
<feature type="DNA-binding region" description="OmpR/PhoB-type" evidence="6">
    <location>
        <begin position="4"/>
        <end position="105"/>
    </location>
</feature>
<dbReference type="InterPro" id="IPR005158">
    <property type="entry name" value="BTAD"/>
</dbReference>
<dbReference type="InterPro" id="IPR019734">
    <property type="entry name" value="TPR_rpt"/>
</dbReference>
<comment type="caution">
    <text evidence="8">The sequence shown here is derived from an EMBL/GenBank/DDBJ whole genome shotgun (WGS) entry which is preliminary data.</text>
</comment>
<evidence type="ECO:0000313" key="9">
    <source>
        <dbReference type="Proteomes" id="UP001519332"/>
    </source>
</evidence>
<feature type="repeat" description="TPR" evidence="5">
    <location>
        <begin position="795"/>
        <end position="828"/>
    </location>
</feature>
<dbReference type="Gene3D" id="1.25.40.10">
    <property type="entry name" value="Tetratricopeptide repeat domain"/>
    <property type="match status" value="2"/>
</dbReference>
<dbReference type="PROSITE" id="PS51755">
    <property type="entry name" value="OMPR_PHOB"/>
    <property type="match status" value="1"/>
</dbReference>
<dbReference type="SMART" id="SM00028">
    <property type="entry name" value="TPR"/>
    <property type="match status" value="4"/>
</dbReference>
<keyword evidence="9" id="KW-1185">Reference proteome</keyword>
<dbReference type="InterPro" id="IPR016032">
    <property type="entry name" value="Sig_transdc_resp-reg_C-effctor"/>
</dbReference>
<evidence type="ECO:0000256" key="1">
    <source>
        <dbReference type="ARBA" id="ARBA00005820"/>
    </source>
</evidence>
<feature type="repeat" description="TPR" evidence="5">
    <location>
        <begin position="835"/>
        <end position="868"/>
    </location>
</feature>
<dbReference type="InterPro" id="IPR051677">
    <property type="entry name" value="AfsR-DnrI-RedD_regulator"/>
</dbReference>
<accession>A0ABS4U1W7</accession>
<dbReference type="CDD" id="cd15831">
    <property type="entry name" value="BTAD"/>
    <property type="match status" value="1"/>
</dbReference>
<dbReference type="EMBL" id="JAGINW010000001">
    <property type="protein sequence ID" value="MBP2330659.1"/>
    <property type="molecule type" value="Genomic_DNA"/>
</dbReference>
<evidence type="ECO:0000259" key="7">
    <source>
        <dbReference type="PROSITE" id="PS51755"/>
    </source>
</evidence>
<dbReference type="PANTHER" id="PTHR35807">
    <property type="entry name" value="TRANSCRIPTIONAL REGULATOR REDD-RELATED"/>
    <property type="match status" value="1"/>
</dbReference>
<dbReference type="RefSeq" id="WP_209647284.1">
    <property type="nucleotide sequence ID" value="NZ_JAGINW010000001.1"/>
</dbReference>
<dbReference type="InterPro" id="IPR011990">
    <property type="entry name" value="TPR-like_helical_dom_sf"/>
</dbReference>
<evidence type="ECO:0000256" key="6">
    <source>
        <dbReference type="PROSITE-ProRule" id="PRU01091"/>
    </source>
</evidence>
<dbReference type="Pfam" id="PF00486">
    <property type="entry name" value="Trans_reg_C"/>
    <property type="match status" value="1"/>
</dbReference>
<dbReference type="PROSITE" id="PS50005">
    <property type="entry name" value="TPR"/>
    <property type="match status" value="2"/>
</dbReference>
<evidence type="ECO:0000256" key="3">
    <source>
        <dbReference type="ARBA" id="ARBA00023125"/>
    </source>
</evidence>
<dbReference type="Pfam" id="PF13424">
    <property type="entry name" value="TPR_12"/>
    <property type="match status" value="1"/>
</dbReference>
<dbReference type="GO" id="GO:0003677">
    <property type="term" value="F:DNA binding"/>
    <property type="evidence" value="ECO:0007669"/>
    <property type="project" value="UniProtKB-KW"/>
</dbReference>
<dbReference type="Pfam" id="PF03704">
    <property type="entry name" value="BTAD"/>
    <property type="match status" value="1"/>
</dbReference>
<keyword evidence="4" id="KW-0804">Transcription</keyword>
<dbReference type="PANTHER" id="PTHR35807:SF1">
    <property type="entry name" value="TRANSCRIPTIONAL REGULATOR REDD"/>
    <property type="match status" value="1"/>
</dbReference>
<name>A0ABS4U1W7_9PSEU</name>
<dbReference type="InterPro" id="IPR036388">
    <property type="entry name" value="WH-like_DNA-bd_sf"/>
</dbReference>
<dbReference type="SUPFAM" id="SSF48452">
    <property type="entry name" value="TPR-like"/>
    <property type="match status" value="2"/>
</dbReference>
<dbReference type="PROSITE" id="PS50293">
    <property type="entry name" value="TPR_REGION"/>
    <property type="match status" value="1"/>
</dbReference>
<dbReference type="SUPFAM" id="SSF46894">
    <property type="entry name" value="C-terminal effector domain of the bipartite response regulators"/>
    <property type="match status" value="1"/>
</dbReference>
<organism evidence="8 9">
    <name type="scientific">Kibdelosporangium banguiense</name>
    <dbReference type="NCBI Taxonomy" id="1365924"/>
    <lineage>
        <taxon>Bacteria</taxon>
        <taxon>Bacillati</taxon>
        <taxon>Actinomycetota</taxon>
        <taxon>Actinomycetes</taxon>
        <taxon>Pseudonocardiales</taxon>
        <taxon>Pseudonocardiaceae</taxon>
        <taxon>Kibdelosporangium</taxon>
    </lineage>
</organism>
<gene>
    <name evidence="8" type="ORF">JOF56_011044</name>
</gene>
<evidence type="ECO:0000256" key="5">
    <source>
        <dbReference type="PROSITE-ProRule" id="PRU00339"/>
    </source>
</evidence>
<comment type="similarity">
    <text evidence="1">Belongs to the AfsR/DnrI/RedD regulatory family.</text>
</comment>
<dbReference type="SUPFAM" id="SSF52540">
    <property type="entry name" value="P-loop containing nucleoside triphosphate hydrolases"/>
    <property type="match status" value="1"/>
</dbReference>
<dbReference type="SMART" id="SM00862">
    <property type="entry name" value="Trans_reg_C"/>
    <property type="match status" value="1"/>
</dbReference>
<dbReference type="InterPro" id="IPR027417">
    <property type="entry name" value="P-loop_NTPase"/>
</dbReference>
<feature type="domain" description="OmpR/PhoB-type" evidence="7">
    <location>
        <begin position="4"/>
        <end position="105"/>
    </location>
</feature>
<evidence type="ECO:0000256" key="4">
    <source>
        <dbReference type="ARBA" id="ARBA00023163"/>
    </source>
</evidence>
<dbReference type="Gene3D" id="1.10.10.10">
    <property type="entry name" value="Winged helix-like DNA-binding domain superfamily/Winged helix DNA-binding domain"/>
    <property type="match status" value="1"/>
</dbReference>
<keyword evidence="2" id="KW-0805">Transcription regulation</keyword>
<reference evidence="8 9" key="1">
    <citation type="submission" date="2021-03" db="EMBL/GenBank/DDBJ databases">
        <title>Sequencing the genomes of 1000 actinobacteria strains.</title>
        <authorList>
            <person name="Klenk H.-P."/>
        </authorList>
    </citation>
    <scope>NUCLEOTIDE SEQUENCE [LARGE SCALE GENOMIC DNA]</scope>
    <source>
        <strain evidence="8 9">DSM 46670</strain>
    </source>
</reference>
<dbReference type="InterPro" id="IPR001867">
    <property type="entry name" value="OmpR/PhoB-type_DNA-bd"/>
</dbReference>
<dbReference type="Gene3D" id="3.40.50.300">
    <property type="entry name" value="P-loop containing nucleotide triphosphate hydrolases"/>
    <property type="match status" value="1"/>
</dbReference>
<sequence>MTLSTNLGAGGIEVRYEIRLLGPWELRAGETTVAVPGVRLRVMLTSLGLSAGQTVGVDTLIEQLWPEQPPQQPRRSVHLYVGRLRRLLGPGIIRTQPSIGYQLDLPREAVDIHRFRDMLDRVALAKPGDEELLLLRAALGLWRGEPFADLYSAWLDQEVKPRLVEQWLAATGRRIELDLASGQPEPLIAELRDLIHGHPTHEQFWRQQIIALHRAGRRSEALDTYQQARTFLREELGIEPGQALVTVQREILLEGSEPKNVPAVQVVRQLPHDIPRFTGREEELATLGRLQASSAAAPTIISIDGAPGVGKTTLAVHWAHQLAKSYPGGQLYLNLRGYGQTQPLLPEAAAETLLRALGVQSARIPSGLDERSALLRSTLSDRKAMLVLDNARDTEQVRPLLPGGTGLVVVTSRNQLRSLSIRDGATRLTLKPMPARHSVELLASTLGDGWIDAEPAAAGALAELCGRLPLALAVVAERAHRAGSLAQVVAELEDQQARLGTLDAWEDAPDSGLRAALSWSYRALRPEAATMFRMLGLHPGTDIDVRAAAALAGVPVPLTRKLLEQLVSANLVEQRRPDRYEPHDLIRLYAAELAAPGDPDAVRRVLDWYLHATTSGDIALLPHRDRTFVGPYELTQPPLDLCSVAAATTWFEQEFDCLRAVVAWATRHGFTGHAWRIACSMTTFLHRAIPVDDCNEILTSVLAAADAAGDAMGVAYLHYNLGRIQFDLANFDSVQAHNEQALVCFQALAHRPGETISMGILAMVHGQLGNADATHRYATEALRRCEAAGNVRGVAFNLDNLGQAHRAAGDLERAVDCYQRAIATLRDAQDSEVEGLSWYHLGQVHSQLRDFPKAVRAFRRAIAINPTAGNSRWGAILLAGLAATLADAGHPAIARSIWYTALATLAELNDRRVPEIRAALGHAETARE</sequence>
<protein>
    <submittedName>
        <fullName evidence="8">DNA-binding SARP family transcriptional activator</fullName>
    </submittedName>
</protein>
<proteinExistence type="inferred from homology"/>
<dbReference type="Proteomes" id="UP001519332">
    <property type="component" value="Unassembled WGS sequence"/>
</dbReference>
<dbReference type="PRINTS" id="PR00364">
    <property type="entry name" value="DISEASERSIST"/>
</dbReference>
<evidence type="ECO:0000313" key="8">
    <source>
        <dbReference type="EMBL" id="MBP2330659.1"/>
    </source>
</evidence>
<dbReference type="SMART" id="SM01043">
    <property type="entry name" value="BTAD"/>
    <property type="match status" value="1"/>
</dbReference>
<keyword evidence="5" id="KW-0802">TPR repeat</keyword>
<evidence type="ECO:0000256" key="2">
    <source>
        <dbReference type="ARBA" id="ARBA00023015"/>
    </source>
</evidence>